<dbReference type="PROSITE" id="PS51123">
    <property type="entry name" value="OMPA_2"/>
    <property type="match status" value="1"/>
</dbReference>
<evidence type="ECO:0000256" key="2">
    <source>
        <dbReference type="ARBA" id="ARBA00008914"/>
    </source>
</evidence>
<keyword evidence="6 7" id="KW-0472">Membrane</keyword>
<evidence type="ECO:0000256" key="4">
    <source>
        <dbReference type="ARBA" id="ARBA00022692"/>
    </source>
</evidence>
<evidence type="ECO:0000256" key="3">
    <source>
        <dbReference type="ARBA" id="ARBA00022475"/>
    </source>
</evidence>
<dbReference type="RefSeq" id="WP_422918650.1">
    <property type="nucleotide sequence ID" value="NZ_JAMZEJ010000002.1"/>
</dbReference>
<dbReference type="EMBL" id="JAMZEJ010000002">
    <property type="protein sequence ID" value="MCQ8239914.1"/>
    <property type="molecule type" value="Genomic_DNA"/>
</dbReference>
<protein>
    <submittedName>
        <fullName evidence="11">OmpA family protein</fullName>
    </submittedName>
</protein>
<reference evidence="11 12" key="1">
    <citation type="submission" date="2022-06" db="EMBL/GenBank/DDBJ databases">
        <title>Rhizosaccharibacter gen. nov. sp. nov. KSS12, endophytic bacteria isolated from sugarcane.</title>
        <authorList>
            <person name="Pitiwittayakul N."/>
        </authorList>
    </citation>
    <scope>NUCLEOTIDE SEQUENCE [LARGE SCALE GENOMIC DNA]</scope>
    <source>
        <strain evidence="11 12">KSS12</strain>
    </source>
</reference>
<evidence type="ECO:0000313" key="12">
    <source>
        <dbReference type="Proteomes" id="UP001524547"/>
    </source>
</evidence>
<dbReference type="PANTHER" id="PTHR30329:SF21">
    <property type="entry name" value="LIPOPROTEIN YIAD-RELATED"/>
    <property type="match status" value="1"/>
</dbReference>
<gene>
    <name evidence="11" type="ORF">NFI88_03545</name>
</gene>
<name>A0ABT1VUA6_9PROT</name>
<comment type="subcellular location">
    <subcellularLocation>
        <location evidence="1">Cell membrane</location>
        <topology evidence="1">Single-pass membrane protein</topology>
    </subcellularLocation>
</comment>
<evidence type="ECO:0000256" key="7">
    <source>
        <dbReference type="PROSITE-ProRule" id="PRU00473"/>
    </source>
</evidence>
<evidence type="ECO:0000256" key="9">
    <source>
        <dbReference type="SAM" id="Phobius"/>
    </source>
</evidence>
<feature type="compositionally biased region" description="Gly residues" evidence="8">
    <location>
        <begin position="200"/>
        <end position="209"/>
    </location>
</feature>
<feature type="region of interest" description="Disordered" evidence="8">
    <location>
        <begin position="377"/>
        <end position="409"/>
    </location>
</feature>
<evidence type="ECO:0000256" key="6">
    <source>
        <dbReference type="ARBA" id="ARBA00023136"/>
    </source>
</evidence>
<feature type="domain" description="OmpA-like" evidence="10">
    <location>
        <begin position="254"/>
        <end position="372"/>
    </location>
</feature>
<comment type="caution">
    <text evidence="11">The sequence shown here is derived from an EMBL/GenBank/DDBJ whole genome shotgun (WGS) entry which is preliminary data.</text>
</comment>
<dbReference type="SUPFAM" id="SSF103088">
    <property type="entry name" value="OmpA-like"/>
    <property type="match status" value="1"/>
</dbReference>
<dbReference type="Pfam" id="PF13677">
    <property type="entry name" value="MotB_plug"/>
    <property type="match status" value="1"/>
</dbReference>
<proteinExistence type="inferred from homology"/>
<evidence type="ECO:0000256" key="5">
    <source>
        <dbReference type="ARBA" id="ARBA00022989"/>
    </source>
</evidence>
<evidence type="ECO:0000259" key="10">
    <source>
        <dbReference type="PROSITE" id="PS51123"/>
    </source>
</evidence>
<keyword evidence="4 9" id="KW-0812">Transmembrane</keyword>
<dbReference type="InterPro" id="IPR036737">
    <property type="entry name" value="OmpA-like_sf"/>
</dbReference>
<keyword evidence="3" id="KW-1003">Cell membrane</keyword>
<dbReference type="Proteomes" id="UP001524547">
    <property type="component" value="Unassembled WGS sequence"/>
</dbReference>
<organism evidence="11 12">
    <name type="scientific">Rhizosaccharibacter radicis</name>
    <dbReference type="NCBI Taxonomy" id="2782605"/>
    <lineage>
        <taxon>Bacteria</taxon>
        <taxon>Pseudomonadati</taxon>
        <taxon>Pseudomonadota</taxon>
        <taxon>Alphaproteobacteria</taxon>
        <taxon>Acetobacterales</taxon>
        <taxon>Acetobacteraceae</taxon>
        <taxon>Rhizosaccharibacter</taxon>
    </lineage>
</organism>
<comment type="similarity">
    <text evidence="2">Belongs to the MotB family.</text>
</comment>
<dbReference type="InterPro" id="IPR025713">
    <property type="entry name" value="MotB-like_N_dom"/>
</dbReference>
<evidence type="ECO:0000313" key="11">
    <source>
        <dbReference type="EMBL" id="MCQ8239914.1"/>
    </source>
</evidence>
<feature type="compositionally biased region" description="Pro residues" evidence="8">
    <location>
        <begin position="101"/>
        <end position="110"/>
    </location>
</feature>
<evidence type="ECO:0000256" key="1">
    <source>
        <dbReference type="ARBA" id="ARBA00004162"/>
    </source>
</evidence>
<sequence length="409" mass="41069">MAKKRGKDAASIVIRREEEGEHGHHGGAWKVAYADFVTAMMAFFLLMWLLNATTEQQRRGIAAYFSPLANVDNGFSGAGMVPGGISPAENGINLAMKGQGTPPPGTPPAAPAATQPFFNEQGGRPDQDPDDDSPAGKGGPSDGDAQAPAATATGQAAAATTQGVGQVAATDAVASGPGASPVASASLPRPSSPQAAQAGGTDGSSGGGAVPRSATEERKLLADTANQLQAAVAADPVLAASSDQMTIDLTPGSLRIQIVDSERKPMFARGSVKLDPRAVGLFKAVAPVLARLGEPLSIAGYTDAAPVPAGLPSNWSLSAGRAAAARDVMAAAGLPDGRLQDVTGFADRHLLLPADPLASANRRVVLVVHRLHPDPARTAATDRAGTMPPAIAPPVAAPSTVTPVSASGG</sequence>
<feature type="region of interest" description="Disordered" evidence="8">
    <location>
        <begin position="172"/>
        <end position="213"/>
    </location>
</feature>
<dbReference type="InterPro" id="IPR050330">
    <property type="entry name" value="Bact_OuterMem_StrucFunc"/>
</dbReference>
<feature type="transmembrane region" description="Helical" evidence="9">
    <location>
        <begin position="31"/>
        <end position="50"/>
    </location>
</feature>
<feature type="compositionally biased region" description="Low complexity" evidence="8">
    <location>
        <begin position="172"/>
        <end position="186"/>
    </location>
</feature>
<feature type="compositionally biased region" description="Low complexity" evidence="8">
    <location>
        <begin position="397"/>
        <end position="409"/>
    </location>
</feature>
<dbReference type="Gene3D" id="3.30.1330.60">
    <property type="entry name" value="OmpA-like domain"/>
    <property type="match status" value="1"/>
</dbReference>
<dbReference type="PANTHER" id="PTHR30329">
    <property type="entry name" value="STATOR ELEMENT OF FLAGELLAR MOTOR COMPLEX"/>
    <property type="match status" value="1"/>
</dbReference>
<dbReference type="Pfam" id="PF00691">
    <property type="entry name" value="OmpA"/>
    <property type="match status" value="1"/>
</dbReference>
<keyword evidence="5 9" id="KW-1133">Transmembrane helix</keyword>
<evidence type="ECO:0000256" key="8">
    <source>
        <dbReference type="SAM" id="MobiDB-lite"/>
    </source>
</evidence>
<accession>A0ABT1VUA6</accession>
<feature type="compositionally biased region" description="Low complexity" evidence="8">
    <location>
        <begin position="145"/>
        <end position="157"/>
    </location>
</feature>
<dbReference type="InterPro" id="IPR006665">
    <property type="entry name" value="OmpA-like"/>
</dbReference>
<keyword evidence="12" id="KW-1185">Reference proteome</keyword>
<feature type="region of interest" description="Disordered" evidence="8">
    <location>
        <begin position="96"/>
        <end position="157"/>
    </location>
</feature>